<keyword evidence="2" id="KW-1185">Reference proteome</keyword>
<name>A0A5B2VKL3_9BACT</name>
<dbReference type="AlphaFoldDB" id="A0A5B2VKL3"/>
<reference evidence="1 2" key="2">
    <citation type="submission" date="2019-09" db="EMBL/GenBank/DDBJ databases">
        <authorList>
            <person name="Jin C."/>
        </authorList>
    </citation>
    <scope>NUCLEOTIDE SEQUENCE [LARGE SCALE GENOMIC DNA]</scope>
    <source>
        <strain evidence="1 2">BN140078</strain>
    </source>
</reference>
<accession>A0A5B2VKL3</accession>
<gene>
    <name evidence="1" type="ORF">F0L74_23770</name>
</gene>
<evidence type="ECO:0000313" key="1">
    <source>
        <dbReference type="EMBL" id="KAA2239228.1"/>
    </source>
</evidence>
<sequence>MIFRSRVSLYMHILFLWLPFFLMPPAKANGCTGGDTCKLMEVKMAKPFREIINYTPYYEQFEKNDTSDLQVIGISMPYDDSYGHLLYYNAVDSISMVQSGTAVNLKERRYDKLETEMFKKQLCKTEKNSYVCICDLNSSRIAYSICIIKRKGEVIFQYQGVNKNLLDLDEAVSGKIRDVIKLVATLRELGTIHPIPPAY</sequence>
<proteinExistence type="predicted"/>
<protein>
    <submittedName>
        <fullName evidence="1">Uncharacterized protein</fullName>
    </submittedName>
</protein>
<evidence type="ECO:0000313" key="2">
    <source>
        <dbReference type="Proteomes" id="UP000324611"/>
    </source>
</evidence>
<reference evidence="1 2" key="1">
    <citation type="submission" date="2019-09" db="EMBL/GenBank/DDBJ databases">
        <title>Chitinophaga ginsengihumi sp. nov., isolated from soil of ginseng rhizosphere.</title>
        <authorList>
            <person name="Lee J."/>
        </authorList>
    </citation>
    <scope>NUCLEOTIDE SEQUENCE [LARGE SCALE GENOMIC DNA]</scope>
    <source>
        <strain evidence="1 2">BN140078</strain>
    </source>
</reference>
<dbReference type="Proteomes" id="UP000324611">
    <property type="component" value="Unassembled WGS sequence"/>
</dbReference>
<organism evidence="1 2">
    <name type="scientific">Chitinophaga agrisoli</name>
    <dbReference type="NCBI Taxonomy" id="2607653"/>
    <lineage>
        <taxon>Bacteria</taxon>
        <taxon>Pseudomonadati</taxon>
        <taxon>Bacteroidota</taxon>
        <taxon>Chitinophagia</taxon>
        <taxon>Chitinophagales</taxon>
        <taxon>Chitinophagaceae</taxon>
        <taxon>Chitinophaga</taxon>
    </lineage>
</organism>
<comment type="caution">
    <text evidence="1">The sequence shown here is derived from an EMBL/GenBank/DDBJ whole genome shotgun (WGS) entry which is preliminary data.</text>
</comment>
<dbReference type="EMBL" id="VUOC01000004">
    <property type="protein sequence ID" value="KAA2239228.1"/>
    <property type="molecule type" value="Genomic_DNA"/>
</dbReference>